<evidence type="ECO:0000313" key="2">
    <source>
        <dbReference type="Proteomes" id="UP000779809"/>
    </source>
</evidence>
<comment type="caution">
    <text evidence="1">The sequence shown here is derived from an EMBL/GenBank/DDBJ whole genome shotgun (WGS) entry which is preliminary data.</text>
</comment>
<dbReference type="EMBL" id="JACPNR010000006">
    <property type="protein sequence ID" value="MBI2678220.1"/>
    <property type="molecule type" value="Genomic_DNA"/>
</dbReference>
<accession>A0A932EQV2</accession>
<gene>
    <name evidence="1" type="ORF">HYX28_05525</name>
</gene>
<name>A0A932EQV2_9BACT</name>
<sequence>MENYFNYFTEVEERFQRRRGTALLLSTLDWALIETWKEAGIPLDAVLRGIDEAFDRYDARPSKTRKVNSLAYCAQEVLAAAEDMQEAAVGRQREQPEAAGFSGDEVAVYLENRGQQITAADKQLPEAARAVAENSVATLRELANGLSGVGKHAPLEELERRLTVMEEKLFAVLLGATPDEMLLRIRTEADKELAPYKSKMSAAQLEQLMRQYTHKRLLELYHLPRLSLFYMS</sequence>
<reference evidence="1" key="1">
    <citation type="submission" date="2020-07" db="EMBL/GenBank/DDBJ databases">
        <title>Huge and variable diversity of episymbiotic CPR bacteria and DPANN archaea in groundwater ecosystems.</title>
        <authorList>
            <person name="He C.Y."/>
            <person name="Keren R."/>
            <person name="Whittaker M."/>
            <person name="Farag I.F."/>
            <person name="Doudna J."/>
            <person name="Cate J.H.D."/>
            <person name="Banfield J.F."/>
        </authorList>
    </citation>
    <scope>NUCLEOTIDE SEQUENCE</scope>
    <source>
        <strain evidence="1">NC_groundwater_580_Pr5_B-0.1um_64_19</strain>
    </source>
</reference>
<evidence type="ECO:0000313" key="1">
    <source>
        <dbReference type="EMBL" id="MBI2678220.1"/>
    </source>
</evidence>
<proteinExistence type="predicted"/>
<dbReference type="Proteomes" id="UP000779809">
    <property type="component" value="Unassembled WGS sequence"/>
</dbReference>
<protein>
    <submittedName>
        <fullName evidence="1">Uncharacterized protein</fullName>
    </submittedName>
</protein>
<organism evidence="1 2">
    <name type="scientific">Candidatus Korobacter versatilis</name>
    <dbReference type="NCBI Taxonomy" id="658062"/>
    <lineage>
        <taxon>Bacteria</taxon>
        <taxon>Pseudomonadati</taxon>
        <taxon>Acidobacteriota</taxon>
        <taxon>Terriglobia</taxon>
        <taxon>Terriglobales</taxon>
        <taxon>Candidatus Korobacteraceae</taxon>
        <taxon>Candidatus Korobacter</taxon>
    </lineage>
</organism>
<dbReference type="AlphaFoldDB" id="A0A932EQV2"/>